<dbReference type="SMART" id="SM00829">
    <property type="entry name" value="PKS_ER"/>
    <property type="match status" value="1"/>
</dbReference>
<dbReference type="InterPro" id="IPR013149">
    <property type="entry name" value="ADH-like_C"/>
</dbReference>
<evidence type="ECO:0000313" key="4">
    <source>
        <dbReference type="EMBL" id="TDO30631.1"/>
    </source>
</evidence>
<dbReference type="SUPFAM" id="SSF50129">
    <property type="entry name" value="GroES-like"/>
    <property type="match status" value="1"/>
</dbReference>
<keyword evidence="2" id="KW-0479">Metal-binding</keyword>
<sequence>MTMKSVQTGAVGAIDVVDLERPAPGPNDVLLRVRACGICGTDATFLHMGGGPFGPGGQMTAVPLGHEAAGEIVDVGADVTGLKAGDHVVVNPQAAPSGIIGCGGALGGMREYLLIENAVVGESLALIPDSVPFEVAALNEPMAVALHSVNRSEARPTDKVVVFGAGPIGLGAAIWLKLRGVQHVVVADVIASRLETALAVGADAVIDSSHEDITARLTELHGQGANALGQPRPGTDIYIDAAGAPAVFNTTLASAKWHAKLVMVAVQKKSETDLAAMLRSELTLIASMGYPTEIFEVTPQLAEHSERFARLISHRVPFSNVADAYDLATTPGAAEKVIVTFDDDI</sequence>
<organism evidence="4 5">
    <name type="scientific">Kribbella caucasensis</name>
    <dbReference type="NCBI Taxonomy" id="2512215"/>
    <lineage>
        <taxon>Bacteria</taxon>
        <taxon>Bacillati</taxon>
        <taxon>Actinomycetota</taxon>
        <taxon>Actinomycetes</taxon>
        <taxon>Propionibacteriales</taxon>
        <taxon>Kribbellaceae</taxon>
        <taxon>Kribbella</taxon>
    </lineage>
</organism>
<dbReference type="SUPFAM" id="SSF51735">
    <property type="entry name" value="NAD(P)-binding Rossmann-fold domains"/>
    <property type="match status" value="1"/>
</dbReference>
<comment type="cofactor">
    <cofactor evidence="2">
        <name>Zn(2+)</name>
        <dbReference type="ChEBI" id="CHEBI:29105"/>
    </cofactor>
</comment>
<dbReference type="PROSITE" id="PS00059">
    <property type="entry name" value="ADH_ZINC"/>
    <property type="match status" value="1"/>
</dbReference>
<dbReference type="Gene3D" id="3.40.50.720">
    <property type="entry name" value="NAD(P)-binding Rossmann-like Domain"/>
    <property type="match status" value="1"/>
</dbReference>
<reference evidence="4 5" key="1">
    <citation type="submission" date="2019-03" db="EMBL/GenBank/DDBJ databases">
        <title>Genomic Encyclopedia of Type Strains, Phase III (KMG-III): the genomes of soil and plant-associated and newly described type strains.</title>
        <authorList>
            <person name="Whitman W."/>
        </authorList>
    </citation>
    <scope>NUCLEOTIDE SEQUENCE [LARGE SCALE GENOMIC DNA]</scope>
    <source>
        <strain evidence="4 5">VKM Ac-2527</strain>
    </source>
</reference>
<evidence type="ECO:0000256" key="2">
    <source>
        <dbReference type="RuleBase" id="RU361277"/>
    </source>
</evidence>
<dbReference type="GO" id="GO:0016491">
    <property type="term" value="F:oxidoreductase activity"/>
    <property type="evidence" value="ECO:0007669"/>
    <property type="project" value="UniProtKB-KW"/>
</dbReference>
<comment type="similarity">
    <text evidence="2">Belongs to the zinc-containing alcohol dehydrogenase family.</text>
</comment>
<dbReference type="PANTHER" id="PTHR43189:SF1">
    <property type="entry name" value="ZINC-TYPE ALCOHOL DEHYDROGENASE-LIKE PROTEIN C1198.01"/>
    <property type="match status" value="1"/>
</dbReference>
<dbReference type="GO" id="GO:0008270">
    <property type="term" value="F:zinc ion binding"/>
    <property type="evidence" value="ECO:0007669"/>
    <property type="project" value="InterPro"/>
</dbReference>
<feature type="domain" description="Enoyl reductase (ER)" evidence="3">
    <location>
        <begin position="9"/>
        <end position="339"/>
    </location>
</feature>
<gene>
    <name evidence="4" type="ORF">EV643_13613</name>
</gene>
<dbReference type="Gene3D" id="3.90.180.10">
    <property type="entry name" value="Medium-chain alcohol dehydrogenases, catalytic domain"/>
    <property type="match status" value="1"/>
</dbReference>
<dbReference type="RefSeq" id="WP_202869990.1">
    <property type="nucleotide sequence ID" value="NZ_SNWQ01000036.1"/>
</dbReference>
<dbReference type="InterPro" id="IPR020843">
    <property type="entry name" value="ER"/>
</dbReference>
<dbReference type="AlphaFoldDB" id="A0A4R6J706"/>
<dbReference type="InterPro" id="IPR011032">
    <property type="entry name" value="GroES-like_sf"/>
</dbReference>
<dbReference type="Pfam" id="PF08240">
    <property type="entry name" value="ADH_N"/>
    <property type="match status" value="1"/>
</dbReference>
<dbReference type="PANTHER" id="PTHR43189">
    <property type="entry name" value="ZINC-TYPE ALCOHOL DEHYDROGENASE-LIKE PROTEIN C1198.01-RELATED"/>
    <property type="match status" value="1"/>
</dbReference>
<evidence type="ECO:0000259" key="3">
    <source>
        <dbReference type="SMART" id="SM00829"/>
    </source>
</evidence>
<keyword evidence="5" id="KW-1185">Reference proteome</keyword>
<proteinExistence type="inferred from homology"/>
<keyword evidence="1" id="KW-0560">Oxidoreductase</keyword>
<dbReference type="Pfam" id="PF00107">
    <property type="entry name" value="ADH_zinc_N"/>
    <property type="match status" value="1"/>
</dbReference>
<comment type="caution">
    <text evidence="4">The sequence shown here is derived from an EMBL/GenBank/DDBJ whole genome shotgun (WGS) entry which is preliminary data.</text>
</comment>
<dbReference type="EMBL" id="SNWQ01000036">
    <property type="protein sequence ID" value="TDO30631.1"/>
    <property type="molecule type" value="Genomic_DNA"/>
</dbReference>
<accession>A0A4R6J706</accession>
<dbReference type="InterPro" id="IPR013154">
    <property type="entry name" value="ADH-like_N"/>
</dbReference>
<protein>
    <submittedName>
        <fullName evidence="4">2-desacetyl-2-hydroxyethyl bacteriochlorophyllide A dehydrogenase</fullName>
    </submittedName>
</protein>
<dbReference type="Proteomes" id="UP000295388">
    <property type="component" value="Unassembled WGS sequence"/>
</dbReference>
<evidence type="ECO:0000313" key="5">
    <source>
        <dbReference type="Proteomes" id="UP000295388"/>
    </source>
</evidence>
<keyword evidence="2" id="KW-0862">Zinc</keyword>
<name>A0A4R6J706_9ACTN</name>
<dbReference type="InterPro" id="IPR036291">
    <property type="entry name" value="NAD(P)-bd_dom_sf"/>
</dbReference>
<evidence type="ECO:0000256" key="1">
    <source>
        <dbReference type="ARBA" id="ARBA00023002"/>
    </source>
</evidence>
<dbReference type="InterPro" id="IPR002328">
    <property type="entry name" value="ADH_Zn_CS"/>
</dbReference>